<dbReference type="PANTHER" id="PTHR43391">
    <property type="entry name" value="RETINOL DEHYDROGENASE-RELATED"/>
    <property type="match status" value="1"/>
</dbReference>
<reference evidence="4" key="1">
    <citation type="journal article" date="2019" name="PLoS Negl. Trop. Dis.">
        <title>Revisiting the worldwide diversity of Leptospira species in the environment.</title>
        <authorList>
            <person name="Vincent A.T."/>
            <person name="Schiettekatte O."/>
            <person name="Bourhy P."/>
            <person name="Veyrier F.J."/>
            <person name="Picardeau M."/>
        </authorList>
    </citation>
    <scope>NUCLEOTIDE SEQUENCE [LARGE SCALE GENOMIC DNA]</scope>
    <source>
        <strain evidence="4">201300427</strain>
    </source>
</reference>
<dbReference type="EMBL" id="RQHW01000028">
    <property type="protein sequence ID" value="TGN19553.1"/>
    <property type="molecule type" value="Genomic_DNA"/>
</dbReference>
<dbReference type="InterPro" id="IPR002347">
    <property type="entry name" value="SDR_fam"/>
</dbReference>
<dbReference type="InterPro" id="IPR020904">
    <property type="entry name" value="Sc_DH/Rdtase_CS"/>
</dbReference>
<evidence type="ECO:0000256" key="3">
    <source>
        <dbReference type="ARBA" id="ARBA00023002"/>
    </source>
</evidence>
<sequence length="249" mass="27959">MKHRKIFIFGAGSGLGEGLLLEFQQRNHIDPKDSSVAVVDVYGFSRSGKGSISNWQSGTNHRFDLTLEDEIESFRKSWETQCSEWKQNPGWEHTQIIVYFAQGDGLFSPLEELNLLEIQKHFSLNLFSSMRVLQIMSDGLKQMSSSSVVFLSSTAAKFGFPNSTAYCASKHAVSGLAKSLREEWKLWGVKVINAYLGAIATPIWDDRPEFSKSDMVTLEDASRFLAELSDLPDSVYLDEVYITPKKGVL</sequence>
<protein>
    <submittedName>
        <fullName evidence="4">SDR family NAD(P)-dependent oxidoreductase</fullName>
    </submittedName>
</protein>
<keyword evidence="3" id="KW-0560">Oxidoreductase</keyword>
<name>A0A4R9LYX8_9LEPT</name>
<dbReference type="InterPro" id="IPR036291">
    <property type="entry name" value="NAD(P)-bd_dom_sf"/>
</dbReference>
<dbReference type="GO" id="GO:0016491">
    <property type="term" value="F:oxidoreductase activity"/>
    <property type="evidence" value="ECO:0007669"/>
    <property type="project" value="UniProtKB-KW"/>
</dbReference>
<dbReference type="PRINTS" id="PR00081">
    <property type="entry name" value="GDHRDH"/>
</dbReference>
<evidence type="ECO:0000256" key="1">
    <source>
        <dbReference type="ARBA" id="ARBA00006484"/>
    </source>
</evidence>
<comment type="similarity">
    <text evidence="1">Belongs to the short-chain dehydrogenases/reductases (SDR) family.</text>
</comment>
<dbReference type="RefSeq" id="WP_135759869.1">
    <property type="nucleotide sequence ID" value="NZ_RQHW01000028.1"/>
</dbReference>
<dbReference type="OrthoDB" id="9793825at2"/>
<dbReference type="PROSITE" id="PS00061">
    <property type="entry name" value="ADH_SHORT"/>
    <property type="match status" value="1"/>
</dbReference>
<organism evidence="4 5">
    <name type="scientific">Leptospira idonii</name>
    <dbReference type="NCBI Taxonomy" id="1193500"/>
    <lineage>
        <taxon>Bacteria</taxon>
        <taxon>Pseudomonadati</taxon>
        <taxon>Spirochaetota</taxon>
        <taxon>Spirochaetia</taxon>
        <taxon>Leptospirales</taxon>
        <taxon>Leptospiraceae</taxon>
        <taxon>Leptospira</taxon>
    </lineage>
</organism>
<evidence type="ECO:0000313" key="5">
    <source>
        <dbReference type="Proteomes" id="UP000298058"/>
    </source>
</evidence>
<dbReference type="PANTHER" id="PTHR43391:SF14">
    <property type="entry name" value="DEHYDROGENASE_REDUCTASE SDR FAMILY PROTEIN 7-LIKE"/>
    <property type="match status" value="1"/>
</dbReference>
<comment type="caution">
    <text evidence="4">The sequence shown here is derived from an EMBL/GenBank/DDBJ whole genome shotgun (WGS) entry which is preliminary data.</text>
</comment>
<dbReference type="SUPFAM" id="SSF51735">
    <property type="entry name" value="NAD(P)-binding Rossmann-fold domains"/>
    <property type="match status" value="1"/>
</dbReference>
<accession>A0A4R9LYX8</accession>
<gene>
    <name evidence="4" type="ORF">EHS15_07125</name>
</gene>
<keyword evidence="5" id="KW-1185">Reference proteome</keyword>
<dbReference type="Proteomes" id="UP000298058">
    <property type="component" value="Unassembled WGS sequence"/>
</dbReference>
<evidence type="ECO:0000256" key="2">
    <source>
        <dbReference type="ARBA" id="ARBA00022857"/>
    </source>
</evidence>
<dbReference type="AlphaFoldDB" id="A0A4R9LYX8"/>
<evidence type="ECO:0000313" key="4">
    <source>
        <dbReference type="EMBL" id="TGN19553.1"/>
    </source>
</evidence>
<proteinExistence type="inferred from homology"/>
<dbReference type="Gene3D" id="3.40.50.720">
    <property type="entry name" value="NAD(P)-binding Rossmann-like Domain"/>
    <property type="match status" value="1"/>
</dbReference>
<dbReference type="Pfam" id="PF00106">
    <property type="entry name" value="adh_short"/>
    <property type="match status" value="1"/>
</dbReference>
<keyword evidence="2" id="KW-0521">NADP</keyword>